<evidence type="ECO:0000313" key="7">
    <source>
        <dbReference type="Proteomes" id="UP001159405"/>
    </source>
</evidence>
<feature type="compositionally biased region" description="Basic residues" evidence="5">
    <location>
        <begin position="12"/>
        <end position="23"/>
    </location>
</feature>
<feature type="region of interest" description="Disordered" evidence="5">
    <location>
        <begin position="1"/>
        <end position="23"/>
    </location>
</feature>
<name>A0ABN8NLW2_9CNID</name>
<evidence type="ECO:0008006" key="8">
    <source>
        <dbReference type="Google" id="ProtNLM"/>
    </source>
</evidence>
<evidence type="ECO:0000256" key="2">
    <source>
        <dbReference type="ARBA" id="ARBA00022574"/>
    </source>
</evidence>
<comment type="similarity">
    <text evidence="1">Belongs to the WD repeat WDR48 family.</text>
</comment>
<evidence type="ECO:0000256" key="5">
    <source>
        <dbReference type="SAM" id="MobiDB-lite"/>
    </source>
</evidence>
<keyword evidence="2 4" id="KW-0853">WD repeat</keyword>
<feature type="region of interest" description="Disordered" evidence="5">
    <location>
        <begin position="496"/>
        <end position="516"/>
    </location>
</feature>
<dbReference type="CDD" id="cd00200">
    <property type="entry name" value="WD40"/>
    <property type="match status" value="1"/>
</dbReference>
<dbReference type="InterPro" id="IPR036322">
    <property type="entry name" value="WD40_repeat_dom_sf"/>
</dbReference>
<feature type="region of interest" description="Disordered" evidence="5">
    <location>
        <begin position="635"/>
        <end position="657"/>
    </location>
</feature>
<evidence type="ECO:0000256" key="3">
    <source>
        <dbReference type="ARBA" id="ARBA00022737"/>
    </source>
</evidence>
<comment type="caution">
    <text evidence="6">The sequence shown here is derived from an EMBL/GenBank/DDBJ whole genome shotgun (WGS) entry which is preliminary data.</text>
</comment>
<evidence type="ECO:0000313" key="6">
    <source>
        <dbReference type="EMBL" id="CAH3114467.1"/>
    </source>
</evidence>
<dbReference type="CDD" id="cd17041">
    <property type="entry name" value="Ubl_WDR48"/>
    <property type="match status" value="1"/>
</dbReference>
<keyword evidence="7" id="KW-1185">Reference proteome</keyword>
<feature type="repeat" description="WD" evidence="4">
    <location>
        <begin position="124"/>
        <end position="165"/>
    </location>
</feature>
<dbReference type="SUPFAM" id="SSF50978">
    <property type="entry name" value="WD40 repeat-like"/>
    <property type="match status" value="1"/>
</dbReference>
<feature type="compositionally biased region" description="Polar residues" evidence="5">
    <location>
        <begin position="636"/>
        <end position="645"/>
    </location>
</feature>
<dbReference type="PANTHER" id="PTHR19862:SF14">
    <property type="entry name" value="WD REPEAT-CONTAINING PROTEIN 48"/>
    <property type="match status" value="1"/>
</dbReference>
<dbReference type="PROSITE" id="PS00678">
    <property type="entry name" value="WD_REPEATS_1"/>
    <property type="match status" value="1"/>
</dbReference>
<dbReference type="Pfam" id="PF11816">
    <property type="entry name" value="DUF3337"/>
    <property type="match status" value="1"/>
</dbReference>
<feature type="repeat" description="WD" evidence="4">
    <location>
        <begin position="82"/>
        <end position="114"/>
    </location>
</feature>
<feature type="repeat" description="WD" evidence="4">
    <location>
        <begin position="217"/>
        <end position="258"/>
    </location>
</feature>
<dbReference type="Proteomes" id="UP001159405">
    <property type="component" value="Unassembled WGS sequence"/>
</dbReference>
<organism evidence="6 7">
    <name type="scientific">Porites lobata</name>
    <dbReference type="NCBI Taxonomy" id="104759"/>
    <lineage>
        <taxon>Eukaryota</taxon>
        <taxon>Metazoa</taxon>
        <taxon>Cnidaria</taxon>
        <taxon>Anthozoa</taxon>
        <taxon>Hexacorallia</taxon>
        <taxon>Scleractinia</taxon>
        <taxon>Fungiina</taxon>
        <taxon>Poritidae</taxon>
        <taxon>Porites</taxon>
    </lineage>
</organism>
<dbReference type="SMART" id="SM00320">
    <property type="entry name" value="WD40"/>
    <property type="match status" value="6"/>
</dbReference>
<dbReference type="PROSITE" id="PS50082">
    <property type="entry name" value="WD_REPEATS_2"/>
    <property type="match status" value="5"/>
</dbReference>
<proteinExistence type="inferred from homology"/>
<dbReference type="InterPro" id="IPR021772">
    <property type="entry name" value="WDR48/Bun107"/>
</dbReference>
<dbReference type="InterPro" id="IPR020472">
    <property type="entry name" value="WD40_PAC1"/>
</dbReference>
<dbReference type="PANTHER" id="PTHR19862">
    <property type="entry name" value="WD REPEAT-CONTAINING PROTEIN 48"/>
    <property type="match status" value="1"/>
</dbReference>
<feature type="repeat" description="WD" evidence="4">
    <location>
        <begin position="175"/>
        <end position="216"/>
    </location>
</feature>
<gene>
    <name evidence="6" type="ORF">PLOB_00022925</name>
</gene>
<dbReference type="InterPro" id="IPR015943">
    <property type="entry name" value="WD40/YVTN_repeat-like_dom_sf"/>
</dbReference>
<dbReference type="PRINTS" id="PR00320">
    <property type="entry name" value="GPROTEINBRPT"/>
</dbReference>
<dbReference type="EMBL" id="CALNXK010000027">
    <property type="protein sequence ID" value="CAH3114467.1"/>
    <property type="molecule type" value="Genomic_DNA"/>
</dbReference>
<evidence type="ECO:0000256" key="1">
    <source>
        <dbReference type="ARBA" id="ARBA00006917"/>
    </source>
</evidence>
<dbReference type="InterPro" id="IPR051246">
    <property type="entry name" value="WDR48"/>
</dbReference>
<feature type="repeat" description="WD" evidence="4">
    <location>
        <begin position="37"/>
        <end position="69"/>
    </location>
</feature>
<dbReference type="PROSITE" id="PS50294">
    <property type="entry name" value="WD_REPEATS_REGION"/>
    <property type="match status" value="4"/>
</dbReference>
<evidence type="ECO:0000256" key="4">
    <source>
        <dbReference type="PROSITE-ProRule" id="PRU00221"/>
    </source>
</evidence>
<dbReference type="InterPro" id="IPR019775">
    <property type="entry name" value="WD40_repeat_CS"/>
</dbReference>
<dbReference type="InterPro" id="IPR001680">
    <property type="entry name" value="WD40_rpt"/>
</dbReference>
<accession>A0ABN8NLW2</accession>
<reference evidence="6 7" key="1">
    <citation type="submission" date="2022-05" db="EMBL/GenBank/DDBJ databases">
        <authorList>
            <consortium name="Genoscope - CEA"/>
            <person name="William W."/>
        </authorList>
    </citation>
    <scope>NUCLEOTIDE SEQUENCE [LARGE SCALE GENOMIC DNA]</scope>
</reference>
<dbReference type="Pfam" id="PF00400">
    <property type="entry name" value="WD40"/>
    <property type="match status" value="5"/>
</dbReference>
<dbReference type="Gene3D" id="2.130.10.10">
    <property type="entry name" value="YVTN repeat-like/Quinoprotein amine dehydrogenase"/>
    <property type="match status" value="2"/>
</dbReference>
<protein>
    <recommendedName>
        <fullName evidence="8">WD repeat-containing protein 48 homolog</fullName>
    </recommendedName>
</protein>
<keyword evidence="3" id="KW-0677">Repeat</keyword>
<sequence length="707" mass="78969">MAAGVRPCSGHSHTHPHNHTMPRRKVIVSFTMRDEQEPLHRSGVNALQLDKKTGRLYSAGRDSIIRCWNTNAEQKNCYMASLEHHTDWVNDIVLCCSGRIILSASSDTTVKVWDSARSFCMSTLRTHKDYVKSLAYASSREMVASGGLDRQIFIWDVNTLTALTATNNTVTTSSLNGQKDSIYSLGLNSMGTVLISGSTEKILRMWDPRTCSKVMKLKGHTDNVKSIIINAEGTQCLSGSSDGTVRLWSLGQQRCITTYRIHGEGVWTLCANENFTGFYSSGRDKNVMWTDLNMDDSSTLLFVEDAPVLNLELCSETHSLWVATTNSTINNWPINYINDQENMDVNESYTDPQPTCSMPRKTLPGAPSIRKFHVLRNRRHVITKDSEDRVTVWDVLKARKAEELGLVDYDEAIKKRNETVYVPNWFSVDIKTGMLTINLDENDCFAAWISVTDVPGLEPRVVDGKAIASDIKHVNYGVLLLQALLEHWPETFSGIGDEGDQELPRADSPESGDASASEVNLNLESRVLTGNGFYSVPEHTPLIFNECSGTGRTLFRLLVSDASGENEGYLLPEIVPLWVVDVTVKKLMPKFNKIAFFLSPHSSSSSKALKRDRLSASDMLHVRKVIEHVYEKVIGNDNSNNSGNQADKEQAGPPTEQQLEELGALAEARVELLCHEQVLDPNVDLRTVRHFIWKGGGDLLLQYRIMK</sequence>